<dbReference type="Proteomes" id="UP000272778">
    <property type="component" value="Unassembled WGS sequence"/>
</dbReference>
<gene>
    <name evidence="5" type="ORF">D1Y85_03540</name>
</gene>
<evidence type="ECO:0000256" key="1">
    <source>
        <dbReference type="ARBA" id="ARBA00008324"/>
    </source>
</evidence>
<evidence type="ECO:0000313" key="6">
    <source>
        <dbReference type="Proteomes" id="UP000272778"/>
    </source>
</evidence>
<dbReference type="NCBIfam" id="TIGR00369">
    <property type="entry name" value="unchar_dom_1"/>
    <property type="match status" value="1"/>
</dbReference>
<keyword evidence="2" id="KW-0378">Hydrolase</keyword>
<dbReference type="PANTHER" id="PTHR21660:SF1">
    <property type="entry name" value="ACYL-COENZYME A THIOESTERASE 13"/>
    <property type="match status" value="1"/>
</dbReference>
<dbReference type="Gene3D" id="3.10.129.10">
    <property type="entry name" value="Hotdog Thioesterase"/>
    <property type="match status" value="1"/>
</dbReference>
<dbReference type="InterPro" id="IPR039298">
    <property type="entry name" value="ACOT13"/>
</dbReference>
<accession>A0A3N6N358</accession>
<dbReference type="PANTHER" id="PTHR21660">
    <property type="entry name" value="THIOESTERASE SUPERFAMILY MEMBER-RELATED"/>
    <property type="match status" value="1"/>
</dbReference>
<dbReference type="GO" id="GO:0047617">
    <property type="term" value="F:fatty acyl-CoA hydrolase activity"/>
    <property type="evidence" value="ECO:0007669"/>
    <property type="project" value="InterPro"/>
</dbReference>
<feature type="domain" description="Thioesterase" evidence="4">
    <location>
        <begin position="66"/>
        <end position="144"/>
    </location>
</feature>
<evidence type="ECO:0000259" key="4">
    <source>
        <dbReference type="Pfam" id="PF03061"/>
    </source>
</evidence>
<name>A0A3N6N358_9BURK</name>
<proteinExistence type="inferred from homology"/>
<dbReference type="InterPro" id="IPR003736">
    <property type="entry name" value="PAAI_dom"/>
</dbReference>
<dbReference type="InterPro" id="IPR029069">
    <property type="entry name" value="HotDog_dom_sf"/>
</dbReference>
<comment type="caution">
    <text evidence="5">The sequence shown here is derived from an EMBL/GenBank/DDBJ whole genome shotgun (WGS) entry which is preliminary data.</text>
</comment>
<dbReference type="CDD" id="cd03443">
    <property type="entry name" value="PaaI_thioesterase"/>
    <property type="match status" value="1"/>
</dbReference>
<dbReference type="SUPFAM" id="SSF54637">
    <property type="entry name" value="Thioesterase/thiol ester dehydrase-isomerase"/>
    <property type="match status" value="1"/>
</dbReference>
<keyword evidence="6" id="KW-1185">Reference proteome</keyword>
<protein>
    <submittedName>
        <fullName evidence="5">PaaI family thioesterase</fullName>
    </submittedName>
</protein>
<dbReference type="AlphaFoldDB" id="A0A3N6N358"/>
<feature type="region of interest" description="Disordered" evidence="3">
    <location>
        <begin position="1"/>
        <end position="21"/>
    </location>
</feature>
<dbReference type="EMBL" id="RQIS01000002">
    <property type="protein sequence ID" value="RQH08955.1"/>
    <property type="molecule type" value="Genomic_DNA"/>
</dbReference>
<dbReference type="OrthoDB" id="7060041at2"/>
<reference evidence="5 6" key="1">
    <citation type="submission" date="2018-11" db="EMBL/GenBank/DDBJ databases">
        <title>Paraburkholderia sp. DHOA04, isolated from soil.</title>
        <authorList>
            <person name="Gao Z.-H."/>
            <person name="Qiu L.-H."/>
            <person name="Fu J.-C."/>
        </authorList>
    </citation>
    <scope>NUCLEOTIDE SEQUENCE [LARGE SCALE GENOMIC DNA]</scope>
    <source>
        <strain evidence="5 6">DHOA04</strain>
    </source>
</reference>
<dbReference type="Pfam" id="PF03061">
    <property type="entry name" value="4HBT"/>
    <property type="match status" value="1"/>
</dbReference>
<evidence type="ECO:0000256" key="3">
    <source>
        <dbReference type="SAM" id="MobiDB-lite"/>
    </source>
</evidence>
<organism evidence="5 6">
    <name type="scientific">Paraburkholderia dinghuensis</name>
    <dbReference type="NCBI Taxonomy" id="2305225"/>
    <lineage>
        <taxon>Bacteria</taxon>
        <taxon>Pseudomonadati</taxon>
        <taxon>Pseudomonadota</taxon>
        <taxon>Betaproteobacteria</taxon>
        <taxon>Burkholderiales</taxon>
        <taxon>Burkholderiaceae</taxon>
        <taxon>Paraburkholderia</taxon>
    </lineage>
</organism>
<evidence type="ECO:0000313" key="5">
    <source>
        <dbReference type="EMBL" id="RQH08955.1"/>
    </source>
</evidence>
<evidence type="ECO:0000256" key="2">
    <source>
        <dbReference type="ARBA" id="ARBA00022801"/>
    </source>
</evidence>
<dbReference type="RefSeq" id="WP_124149655.1">
    <property type="nucleotide sequence ID" value="NZ_RQIS01000002.1"/>
</dbReference>
<sequence>MTADTLSILPETDDPTGMAPVPPGYTNLESGGAYFRALGPLYQRRAGDGSIVIAVRVNEDHANVIGVAHGGMLLTFADSAMGLNVHISTSGERMKQSAVTTTLSSEFLSAARMGEWLEAHTRIRRRGKRMMFVDCTLKVGEREVLHASGTFLPI</sequence>
<dbReference type="InterPro" id="IPR006683">
    <property type="entry name" value="Thioestr_dom"/>
</dbReference>
<comment type="similarity">
    <text evidence="1">Belongs to the thioesterase PaaI family.</text>
</comment>